<name>C0HGM4_MAIZE</name>
<proteinExistence type="evidence at transcript level"/>
<dbReference type="EMBL" id="BT061480">
    <property type="protein sequence ID" value="ACN26177.1"/>
    <property type="molecule type" value="mRNA"/>
</dbReference>
<accession>C0HGM4</accession>
<protein>
    <submittedName>
        <fullName evidence="1">Uncharacterized protein</fullName>
    </submittedName>
</protein>
<reference evidence="1" key="1">
    <citation type="journal article" date="2009" name="PLoS Genet.">
        <title>Sequencing, mapping, and analysis of 27,455 maize full-length cDNAs.</title>
        <authorList>
            <person name="Soderlund C."/>
            <person name="Descour A."/>
            <person name="Kudrna D."/>
            <person name="Bomhoff M."/>
            <person name="Boyd L."/>
            <person name="Currie J."/>
            <person name="Angelova A."/>
            <person name="Collura K."/>
            <person name="Wissotski M."/>
            <person name="Ashley E."/>
            <person name="Morrow D."/>
            <person name="Fernandes J."/>
            <person name="Walbot V."/>
            <person name="Yu Y."/>
        </authorList>
    </citation>
    <scope>NUCLEOTIDE SEQUENCE</scope>
    <source>
        <strain evidence="1">B73</strain>
    </source>
</reference>
<sequence length="149" mass="15870">MFLSRCLRWRLGPLAADPPCQLNVLWHDGHTLSMDGAQVGVLKQANKVCLSSLLEGKHRMALETQISFEVLCNFPDEPLEGQLPDQQLSALLILADLTEGNSSRAVAVRLLHSTSGGGRLTGSLGGKLLPGSLPSRGLASSLLGTSHLH</sequence>
<dbReference type="ExpressionAtlas" id="C0HGM4">
    <property type="expression patterns" value="baseline"/>
</dbReference>
<organism evidence="1">
    <name type="scientific">Zea mays</name>
    <name type="common">Maize</name>
    <dbReference type="NCBI Taxonomy" id="4577"/>
    <lineage>
        <taxon>Eukaryota</taxon>
        <taxon>Viridiplantae</taxon>
        <taxon>Streptophyta</taxon>
        <taxon>Embryophyta</taxon>
        <taxon>Tracheophyta</taxon>
        <taxon>Spermatophyta</taxon>
        <taxon>Magnoliopsida</taxon>
        <taxon>Liliopsida</taxon>
        <taxon>Poales</taxon>
        <taxon>Poaceae</taxon>
        <taxon>PACMAD clade</taxon>
        <taxon>Panicoideae</taxon>
        <taxon>Andropogonodae</taxon>
        <taxon>Andropogoneae</taxon>
        <taxon>Tripsacinae</taxon>
        <taxon>Zea</taxon>
    </lineage>
</organism>
<reference evidence="1" key="2">
    <citation type="submission" date="2012-06" db="EMBL/GenBank/DDBJ databases">
        <authorList>
            <person name="Yu Y."/>
            <person name="Currie J."/>
            <person name="Lomeli R."/>
            <person name="Angelova A."/>
            <person name="Collura K."/>
            <person name="Wissotski M."/>
            <person name="Campos D."/>
            <person name="Kudrna D."/>
            <person name="Golser W."/>
            <person name="Ashely E."/>
            <person name="Descour A."/>
            <person name="Fernandes J."/>
            <person name="Soderlund C."/>
            <person name="Walbot V."/>
        </authorList>
    </citation>
    <scope>NUCLEOTIDE SEQUENCE</scope>
    <source>
        <strain evidence="1">B73</strain>
    </source>
</reference>
<evidence type="ECO:0000313" key="1">
    <source>
        <dbReference type="EMBL" id="ACN26177.1"/>
    </source>
</evidence>
<dbReference type="AlphaFoldDB" id="C0HGM4"/>